<keyword evidence="1" id="KW-0472">Membrane</keyword>
<evidence type="ECO:0000256" key="1">
    <source>
        <dbReference type="SAM" id="Phobius"/>
    </source>
</evidence>
<proteinExistence type="predicted"/>
<reference evidence="2 3" key="1">
    <citation type="submission" date="2013-04" db="EMBL/GenBank/DDBJ databases">
        <title>Shimia sp. 22II-S11-Z10 Genome Sequencing.</title>
        <authorList>
            <person name="Lai Q."/>
            <person name="Li G."/>
            <person name="Shao Z."/>
        </authorList>
    </citation>
    <scope>NUCLEOTIDE SEQUENCE [LARGE SCALE GENOMIC DNA]</scope>
    <source>
        <strain evidence="3">22II-S11-Z10</strain>
    </source>
</reference>
<feature type="transmembrane region" description="Helical" evidence="1">
    <location>
        <begin position="164"/>
        <end position="183"/>
    </location>
</feature>
<feature type="transmembrane region" description="Helical" evidence="1">
    <location>
        <begin position="110"/>
        <end position="143"/>
    </location>
</feature>
<feature type="transmembrane region" description="Helical" evidence="1">
    <location>
        <begin position="78"/>
        <end position="98"/>
    </location>
</feature>
<organism evidence="2 3">
    <name type="scientific">Actibacterium atlanticum</name>
    <dbReference type="NCBI Taxonomy" id="1461693"/>
    <lineage>
        <taxon>Bacteria</taxon>
        <taxon>Pseudomonadati</taxon>
        <taxon>Pseudomonadota</taxon>
        <taxon>Alphaproteobacteria</taxon>
        <taxon>Rhodobacterales</taxon>
        <taxon>Roseobacteraceae</taxon>
        <taxon>Actibacterium</taxon>
    </lineage>
</organism>
<gene>
    <name evidence="2" type="ORF">ATO10_08783</name>
</gene>
<keyword evidence="1" id="KW-1133">Transmembrane helix</keyword>
<keyword evidence="3" id="KW-1185">Reference proteome</keyword>
<name>A0A058ZK40_9RHOB</name>
<accession>A0A058ZK40</accession>
<protein>
    <submittedName>
        <fullName evidence="2">Uncharacterized protein</fullName>
    </submittedName>
</protein>
<dbReference type="EMBL" id="AQQY01000005">
    <property type="protein sequence ID" value="KCV81928.1"/>
    <property type="molecule type" value="Genomic_DNA"/>
</dbReference>
<comment type="caution">
    <text evidence="2">The sequence shown here is derived from an EMBL/GenBank/DDBJ whole genome shotgun (WGS) entry which is preliminary data.</text>
</comment>
<evidence type="ECO:0000313" key="2">
    <source>
        <dbReference type="EMBL" id="KCV81928.1"/>
    </source>
</evidence>
<dbReference type="AlphaFoldDB" id="A0A058ZK40"/>
<feature type="transmembrane region" description="Helical" evidence="1">
    <location>
        <begin position="12"/>
        <end position="30"/>
    </location>
</feature>
<sequence length="244" mass="27303">MYSTGLRLYLSHFPMLLILSIAIICLQLLLGRGSIIFEIASSWLHGIALYFFHATMIFGDTGPRFRVVQYVTKPSRRFWSAFAIYAAIIYLGTTLITYSVSQLLVEYFTLAWELAALLGIALSMLGLWLFLAAFGTVIPAAVARQSLGRAEIVRRAKLSFFSTLWRLLVGPTLVGTCIVWLSIRYHLTMDIEVNPTPIAVLGRLTMITAFFYPTAMVAVILSRALSKAENTIVLQYPPTRDHNS</sequence>
<evidence type="ECO:0000313" key="3">
    <source>
        <dbReference type="Proteomes" id="UP000024836"/>
    </source>
</evidence>
<keyword evidence="1" id="KW-0812">Transmembrane</keyword>
<feature type="transmembrane region" description="Helical" evidence="1">
    <location>
        <begin position="36"/>
        <end position="58"/>
    </location>
</feature>
<feature type="transmembrane region" description="Helical" evidence="1">
    <location>
        <begin position="198"/>
        <end position="221"/>
    </location>
</feature>
<dbReference type="Proteomes" id="UP000024836">
    <property type="component" value="Unassembled WGS sequence"/>
</dbReference>